<dbReference type="Proteomes" id="UP000441389">
    <property type="component" value="Unassembled WGS sequence"/>
</dbReference>
<protein>
    <submittedName>
        <fullName evidence="1">Uncharacterized protein</fullName>
    </submittedName>
</protein>
<dbReference type="RefSeq" id="WP_157025512.1">
    <property type="nucleotide sequence ID" value="NZ_WQMS01000001.1"/>
</dbReference>
<dbReference type="InterPro" id="IPR015943">
    <property type="entry name" value="WD40/YVTN_repeat-like_dom_sf"/>
</dbReference>
<dbReference type="PANTHER" id="PTHR37829:SF3">
    <property type="entry name" value="PROTEIN JAYE-RELATED"/>
    <property type="match status" value="1"/>
</dbReference>
<dbReference type="InterPro" id="IPR052399">
    <property type="entry name" value="Phage_Baseplate_Assmbl_Protein"/>
</dbReference>
<accession>A0A6I4IXA2</accession>
<keyword evidence="2" id="KW-1185">Reference proteome</keyword>
<evidence type="ECO:0000313" key="1">
    <source>
        <dbReference type="EMBL" id="MVO76734.1"/>
    </source>
</evidence>
<dbReference type="Gene3D" id="2.130.10.10">
    <property type="entry name" value="YVTN repeat-like/Quinoprotein amine dehydrogenase"/>
    <property type="match status" value="2"/>
</dbReference>
<dbReference type="AlphaFoldDB" id="A0A6I4IXA2"/>
<evidence type="ECO:0000313" key="2">
    <source>
        <dbReference type="Proteomes" id="UP000441389"/>
    </source>
</evidence>
<dbReference type="PANTHER" id="PTHR37829">
    <property type="entry name" value="PHAGE-LIKE ELEMENT PBSX PROTEIN XKDT"/>
    <property type="match status" value="1"/>
</dbReference>
<name>A0A6I4IXA2_9SPHN</name>
<comment type="caution">
    <text evidence="1">The sequence shown here is derived from an EMBL/GenBank/DDBJ whole genome shotgun (WGS) entry which is preliminary data.</text>
</comment>
<sequence length="834" mass="87764">MPIPLPRLDDRTFDQLVADALERARATCPDWTDHTAGDPGVTLVELFAFLTESLLYRLNRVPPKLQLALLNLAGVVLRPPSAAVATLTFARAQGTPSDTPVTIPAGTQVGGRDGSATFVLPNAVTLDPGQARADATALHCELIDAELLAAAPGHAMRVARPPVIAPTLDGLDFLLGVEAAAPPAGTALRTANGKTFELWREVTTFADSGPDEPVFVLDRASGIVQFGSGVAGAPLPAGREIRAWYRRGGGKAGNVAAGTLTEIKSGIAGVDVTNAERAAGGSDAETIDALVRRAPTAISSLRVAVTARDYEQVVLSVGGIARAQAFAQAQVWRHAPPGVVEVTAVPYIDIEQLADGAVTAEVVREHRVEALRQRAADALDQRRPLGVLALVSWAKVRPVSVSVRVVVGAEADPAAVERAIRRRINTLFSPLRDLPFGREMRASEVYERILNEPGVRYADQLRFTIGETPDKEVNDLVRDPAQPSGWFAVTRTAVHRTLDDGDSWSAVMTPQDGEPRFVRRHPGRPGLMMLGLALKTGSAVLISEDLGESWSDPVATFNSELFDAAWLERDGAPMLLLATADGLRQFVPKAGTGPAPVIVDKALDTKGFYAVTTSTSPSGVIAVAVAARQDGGIYLSSQGGVSETFAPVGLKNKDVRKLAVQATGARTFLWATIGAEAGEQGEGAFRLELRASGANDPEGFKPFNLGWQGGSCEALAFADATVFAGSNRAGVLTLDTSAATPTWSPVRLDAGLPIRDTERLLEVVEAIAAAPVPGAAPIVLSGGVRGVHRSTDGGTTFALASATNFGDRVPLPARWLYCAGEHNVTVVNDLDRGG</sequence>
<gene>
    <name evidence="1" type="ORF">GON01_02105</name>
</gene>
<organism evidence="1 2">
    <name type="scientific">Sphingomonas horti</name>
    <dbReference type="NCBI Taxonomy" id="2682842"/>
    <lineage>
        <taxon>Bacteria</taxon>
        <taxon>Pseudomonadati</taxon>
        <taxon>Pseudomonadota</taxon>
        <taxon>Alphaproteobacteria</taxon>
        <taxon>Sphingomonadales</taxon>
        <taxon>Sphingomonadaceae</taxon>
        <taxon>Sphingomonas</taxon>
    </lineage>
</organism>
<dbReference type="SUPFAM" id="SSF110296">
    <property type="entry name" value="Oligoxyloglucan reducing end-specific cellobiohydrolase"/>
    <property type="match status" value="1"/>
</dbReference>
<proteinExistence type="predicted"/>
<reference evidence="1 2" key="1">
    <citation type="submission" date="2019-12" db="EMBL/GenBank/DDBJ databases">
        <authorList>
            <person name="Huq M.A."/>
        </authorList>
    </citation>
    <scope>NUCLEOTIDE SEQUENCE [LARGE SCALE GENOMIC DNA]</scope>
    <source>
        <strain evidence="1 2">MAH-20</strain>
    </source>
</reference>
<dbReference type="EMBL" id="WQMS01000001">
    <property type="protein sequence ID" value="MVO76734.1"/>
    <property type="molecule type" value="Genomic_DNA"/>
</dbReference>